<dbReference type="GO" id="GO:0005634">
    <property type="term" value="C:nucleus"/>
    <property type="evidence" value="ECO:0007669"/>
    <property type="project" value="UniProtKB-SubCell"/>
</dbReference>
<evidence type="ECO:0000256" key="3">
    <source>
        <dbReference type="ARBA" id="ARBA00023242"/>
    </source>
</evidence>
<dbReference type="GO" id="GO:0043565">
    <property type="term" value="F:sequence-specific DNA binding"/>
    <property type="evidence" value="ECO:0007669"/>
    <property type="project" value="InterPro"/>
</dbReference>
<keyword evidence="3" id="KW-0539">Nucleus</keyword>
<dbReference type="GO" id="GO:0003700">
    <property type="term" value="F:DNA-binding transcription factor activity"/>
    <property type="evidence" value="ECO:0007669"/>
    <property type="project" value="InterPro"/>
</dbReference>
<dbReference type="EMBL" id="VJMH01006956">
    <property type="protein sequence ID" value="KAF0687164.1"/>
    <property type="molecule type" value="Genomic_DNA"/>
</dbReference>
<dbReference type="Gene3D" id="1.10.10.10">
    <property type="entry name" value="Winged helix-like DNA-binding domain superfamily/Winged helix DNA-binding domain"/>
    <property type="match status" value="1"/>
</dbReference>
<dbReference type="EMBL" id="CAADRA010006982">
    <property type="protein sequence ID" value="VFT97695.1"/>
    <property type="molecule type" value="Genomic_DNA"/>
</dbReference>
<keyword evidence="2" id="KW-0238">DNA-binding</keyword>
<name>A0A485LH63_9STRA</name>
<comment type="subcellular location">
    <subcellularLocation>
        <location evidence="1">Nucleus</location>
    </subcellularLocation>
</comment>
<feature type="coiled-coil region" evidence="5">
    <location>
        <begin position="187"/>
        <end position="214"/>
    </location>
</feature>
<keyword evidence="9" id="KW-1185">Reference proteome</keyword>
<dbReference type="AlphaFoldDB" id="A0A485LH63"/>
<dbReference type="Proteomes" id="UP000332933">
    <property type="component" value="Unassembled WGS sequence"/>
</dbReference>
<dbReference type="SMART" id="SM00415">
    <property type="entry name" value="HSF"/>
    <property type="match status" value="1"/>
</dbReference>
<sequence length="220" mass="25038">MNPIDAIIDVDISNLLQEGILTSRCGNDNVTAPHRTTLVPPTSIGDFEFDDDERSATYLERLHAMLDECPAHTAAWTQDGTAFAIFDTKTFEDTILPRHFQGIKFASFLRQLSSYRFKKTKLATGMMGMASILEFQHDSFLRYRPDLLSAIKRKYRIRPSRGQGVRPAVAPPRGDLRTAVMELTDYTRRLQEELAETKALLRAMEAEEDEEEIKTEPLEL</sequence>
<reference evidence="7" key="2">
    <citation type="submission" date="2019-06" db="EMBL/GenBank/DDBJ databases">
        <title>Genomics analysis of Aphanomyces spp. identifies a new class of oomycete effector associated with host adaptation.</title>
        <authorList>
            <person name="Gaulin E."/>
        </authorList>
    </citation>
    <scope>NUCLEOTIDE SEQUENCE</scope>
    <source>
        <strain evidence="7">CBS 578.67</strain>
    </source>
</reference>
<evidence type="ECO:0000259" key="6">
    <source>
        <dbReference type="SMART" id="SM00415"/>
    </source>
</evidence>
<dbReference type="SUPFAM" id="SSF46785">
    <property type="entry name" value="Winged helix' DNA-binding domain"/>
    <property type="match status" value="1"/>
</dbReference>
<dbReference type="PANTHER" id="PTHR10015:SF427">
    <property type="entry name" value="HEAT SHOCK FACTOR PROTEIN"/>
    <property type="match status" value="1"/>
</dbReference>
<dbReference type="InterPro" id="IPR000232">
    <property type="entry name" value="HSF_DNA-bd"/>
</dbReference>
<proteinExistence type="inferred from homology"/>
<evidence type="ECO:0000256" key="5">
    <source>
        <dbReference type="SAM" id="Coils"/>
    </source>
</evidence>
<evidence type="ECO:0000313" key="8">
    <source>
        <dbReference type="EMBL" id="VFT97695.1"/>
    </source>
</evidence>
<dbReference type="PANTHER" id="PTHR10015">
    <property type="entry name" value="HEAT SHOCK TRANSCRIPTION FACTOR"/>
    <property type="match status" value="1"/>
</dbReference>
<reference evidence="8 9" key="1">
    <citation type="submission" date="2019-03" db="EMBL/GenBank/DDBJ databases">
        <authorList>
            <person name="Gaulin E."/>
            <person name="Dumas B."/>
        </authorList>
    </citation>
    <scope>NUCLEOTIDE SEQUENCE [LARGE SCALE GENOMIC DNA]</scope>
    <source>
        <strain evidence="8">CBS 568.67</strain>
    </source>
</reference>
<comment type="similarity">
    <text evidence="4">Belongs to the HSF family.</text>
</comment>
<dbReference type="Pfam" id="PF00447">
    <property type="entry name" value="HSF_DNA-bind"/>
    <property type="match status" value="1"/>
</dbReference>
<evidence type="ECO:0000256" key="4">
    <source>
        <dbReference type="RuleBase" id="RU004020"/>
    </source>
</evidence>
<evidence type="ECO:0000256" key="2">
    <source>
        <dbReference type="ARBA" id="ARBA00023125"/>
    </source>
</evidence>
<protein>
    <submittedName>
        <fullName evidence="8">Aste57867_21020 protein</fullName>
    </submittedName>
</protein>
<evidence type="ECO:0000313" key="9">
    <source>
        <dbReference type="Proteomes" id="UP000332933"/>
    </source>
</evidence>
<feature type="domain" description="HSF-type DNA-binding" evidence="6">
    <location>
        <begin position="54"/>
        <end position="154"/>
    </location>
</feature>
<dbReference type="InterPro" id="IPR036390">
    <property type="entry name" value="WH_DNA-bd_sf"/>
</dbReference>
<evidence type="ECO:0000313" key="7">
    <source>
        <dbReference type="EMBL" id="KAF0687164.1"/>
    </source>
</evidence>
<dbReference type="InterPro" id="IPR036388">
    <property type="entry name" value="WH-like_DNA-bd_sf"/>
</dbReference>
<accession>A0A485LH63</accession>
<evidence type="ECO:0000256" key="1">
    <source>
        <dbReference type="ARBA" id="ARBA00004123"/>
    </source>
</evidence>
<gene>
    <name evidence="8" type="primary">Aste57867_21020</name>
    <name evidence="7" type="ORF">As57867_020952</name>
    <name evidence="8" type="ORF">ASTE57867_21020</name>
</gene>
<organism evidence="8 9">
    <name type="scientific">Aphanomyces stellatus</name>
    <dbReference type="NCBI Taxonomy" id="120398"/>
    <lineage>
        <taxon>Eukaryota</taxon>
        <taxon>Sar</taxon>
        <taxon>Stramenopiles</taxon>
        <taxon>Oomycota</taxon>
        <taxon>Saprolegniomycetes</taxon>
        <taxon>Saprolegniales</taxon>
        <taxon>Verrucalvaceae</taxon>
        <taxon>Aphanomyces</taxon>
    </lineage>
</organism>
<dbReference type="OrthoDB" id="60033at2759"/>
<keyword evidence="5" id="KW-0175">Coiled coil</keyword>